<protein>
    <submittedName>
        <fullName evidence="1">Uncharacterized protein</fullName>
    </submittedName>
</protein>
<evidence type="ECO:0000313" key="1">
    <source>
        <dbReference type="EMBL" id="KDQ06865.1"/>
    </source>
</evidence>
<sequence>MHGGVSICGQPGIGKSLFNITFATFLTKAPIGKSFCLYYLLIRRLLRGLPIVLQVAQKEILLFLESGTYVIPADYSLQFLPNGTWALVDSEHSVDAPAASLTRPHSPSFIVQATSSQPDHTKWHKYKTGRMFYMRPWDWDEILFAHAL</sequence>
<dbReference type="EMBL" id="KL198121">
    <property type="protein sequence ID" value="KDQ06865.1"/>
    <property type="molecule type" value="Genomic_DNA"/>
</dbReference>
<dbReference type="HOGENOM" id="CLU_1758512_0_0_1"/>
<keyword evidence="2" id="KW-1185">Reference proteome</keyword>
<dbReference type="Proteomes" id="UP000027195">
    <property type="component" value="Unassembled WGS sequence"/>
</dbReference>
<proteinExistence type="predicted"/>
<gene>
    <name evidence="1" type="ORF">BOTBODRAFT_233638</name>
</gene>
<name>A0A067LX31_BOTB1</name>
<organism evidence="1 2">
    <name type="scientific">Botryobasidium botryosum (strain FD-172 SS1)</name>
    <dbReference type="NCBI Taxonomy" id="930990"/>
    <lineage>
        <taxon>Eukaryota</taxon>
        <taxon>Fungi</taxon>
        <taxon>Dikarya</taxon>
        <taxon>Basidiomycota</taxon>
        <taxon>Agaricomycotina</taxon>
        <taxon>Agaricomycetes</taxon>
        <taxon>Cantharellales</taxon>
        <taxon>Botryobasidiaceae</taxon>
        <taxon>Botryobasidium</taxon>
    </lineage>
</organism>
<evidence type="ECO:0000313" key="2">
    <source>
        <dbReference type="Proteomes" id="UP000027195"/>
    </source>
</evidence>
<reference evidence="2" key="1">
    <citation type="journal article" date="2014" name="Proc. Natl. Acad. Sci. U.S.A.">
        <title>Extensive sampling of basidiomycete genomes demonstrates inadequacy of the white-rot/brown-rot paradigm for wood decay fungi.</title>
        <authorList>
            <person name="Riley R."/>
            <person name="Salamov A.A."/>
            <person name="Brown D.W."/>
            <person name="Nagy L.G."/>
            <person name="Floudas D."/>
            <person name="Held B.W."/>
            <person name="Levasseur A."/>
            <person name="Lombard V."/>
            <person name="Morin E."/>
            <person name="Otillar R."/>
            <person name="Lindquist E.A."/>
            <person name="Sun H."/>
            <person name="LaButti K.M."/>
            <person name="Schmutz J."/>
            <person name="Jabbour D."/>
            <person name="Luo H."/>
            <person name="Baker S.E."/>
            <person name="Pisabarro A.G."/>
            <person name="Walton J.D."/>
            <person name="Blanchette R.A."/>
            <person name="Henrissat B."/>
            <person name="Martin F."/>
            <person name="Cullen D."/>
            <person name="Hibbett D.S."/>
            <person name="Grigoriev I.V."/>
        </authorList>
    </citation>
    <scope>NUCLEOTIDE SEQUENCE [LARGE SCALE GENOMIC DNA]</scope>
    <source>
        <strain evidence="2">FD-172 SS1</strain>
    </source>
</reference>
<dbReference type="AlphaFoldDB" id="A0A067LX31"/>
<dbReference type="OrthoDB" id="2340858at2759"/>
<dbReference type="InParanoid" id="A0A067LX31"/>
<accession>A0A067LX31</accession>